<dbReference type="AlphaFoldDB" id="A0A2A2F6P4"/>
<reference evidence="7 8" key="1">
    <citation type="submission" date="2017-08" db="EMBL/GenBank/DDBJ databases">
        <title>Halovibrio sewagensis sp. nov., isolated from wastewater of high salinity.</title>
        <authorList>
            <person name="Dong X."/>
            <person name="Zhang G."/>
        </authorList>
    </citation>
    <scope>NUCLEOTIDE SEQUENCE [LARGE SCALE GENOMIC DNA]</scope>
    <source>
        <strain evidence="7 8">YL5-2</strain>
    </source>
</reference>
<dbReference type="EMBL" id="NSKD01000002">
    <property type="protein sequence ID" value="PAU81231.1"/>
    <property type="molecule type" value="Genomic_DNA"/>
</dbReference>
<dbReference type="PANTHER" id="PTHR11717:SF7">
    <property type="entry name" value="LOW MOLECULAR WEIGHT PHOSPHOTYROSINE PROTEIN PHOSPHATASE"/>
    <property type="match status" value="1"/>
</dbReference>
<evidence type="ECO:0000313" key="8">
    <source>
        <dbReference type="Proteomes" id="UP000218896"/>
    </source>
</evidence>
<dbReference type="EC" id="3.1.3.48" evidence="2"/>
<dbReference type="PRINTS" id="PR00719">
    <property type="entry name" value="LMWPTPASE"/>
</dbReference>
<feature type="active site" evidence="5">
    <location>
        <position position="17"/>
    </location>
</feature>
<protein>
    <recommendedName>
        <fullName evidence="2">protein-tyrosine-phosphatase</fullName>
        <ecNumber evidence="2">3.1.3.48</ecNumber>
    </recommendedName>
</protein>
<organism evidence="7 8">
    <name type="scientific">Halovibrio salipaludis</name>
    <dbReference type="NCBI Taxonomy" id="2032626"/>
    <lineage>
        <taxon>Bacteria</taxon>
        <taxon>Pseudomonadati</taxon>
        <taxon>Pseudomonadota</taxon>
        <taxon>Gammaproteobacteria</taxon>
        <taxon>Oceanospirillales</taxon>
        <taxon>Halomonadaceae</taxon>
        <taxon>Halovibrio</taxon>
    </lineage>
</organism>
<keyword evidence="4" id="KW-0904">Protein phosphatase</keyword>
<dbReference type="SUPFAM" id="SSF52788">
    <property type="entry name" value="Phosphotyrosine protein phosphatases I"/>
    <property type="match status" value="1"/>
</dbReference>
<evidence type="ECO:0000256" key="2">
    <source>
        <dbReference type="ARBA" id="ARBA00013064"/>
    </source>
</evidence>
<feature type="domain" description="Phosphotyrosine protein phosphatase I" evidence="6">
    <location>
        <begin position="5"/>
        <end position="154"/>
    </location>
</feature>
<evidence type="ECO:0000256" key="5">
    <source>
        <dbReference type="PIRSR" id="PIRSR617867-1"/>
    </source>
</evidence>
<feature type="active site" description="Nucleophile" evidence="5">
    <location>
        <position position="11"/>
    </location>
</feature>
<keyword evidence="3" id="KW-0378">Hydrolase</keyword>
<dbReference type="PANTHER" id="PTHR11717">
    <property type="entry name" value="LOW MOLECULAR WEIGHT PROTEIN TYROSINE PHOSPHATASE"/>
    <property type="match status" value="1"/>
</dbReference>
<evidence type="ECO:0000256" key="4">
    <source>
        <dbReference type="ARBA" id="ARBA00022912"/>
    </source>
</evidence>
<dbReference type="InterPro" id="IPR017867">
    <property type="entry name" value="Tyr_phospatase_low_mol_wt"/>
</dbReference>
<dbReference type="CDD" id="cd16343">
    <property type="entry name" value="LMWPTP"/>
    <property type="match status" value="1"/>
</dbReference>
<evidence type="ECO:0000256" key="1">
    <source>
        <dbReference type="ARBA" id="ARBA00011063"/>
    </source>
</evidence>
<dbReference type="GO" id="GO:0004725">
    <property type="term" value="F:protein tyrosine phosphatase activity"/>
    <property type="evidence" value="ECO:0007669"/>
    <property type="project" value="UniProtKB-EC"/>
</dbReference>
<dbReference type="OrthoDB" id="9784339at2"/>
<name>A0A2A2F6P4_9GAMM</name>
<dbReference type="Proteomes" id="UP000218896">
    <property type="component" value="Unassembled WGS sequence"/>
</dbReference>
<evidence type="ECO:0000259" key="6">
    <source>
        <dbReference type="SMART" id="SM00226"/>
    </source>
</evidence>
<sequence length="161" mass="17617">MTQPVSILFVCLGNICRSPTAQGVFAKQLQEAGLQDRIRIDSAGTGHWHVGKSPDPRATDAARQRGIDLTDQRARQVSLEDFYTFDHILAMDLANHGDLRAMAPPNADASVELFLSYARHADTQEVPDPYYGGESGFARVLDLITDAGEGLLAELRTRHGL</sequence>
<dbReference type="Gene3D" id="3.40.50.2300">
    <property type="match status" value="1"/>
</dbReference>
<evidence type="ECO:0000313" key="7">
    <source>
        <dbReference type="EMBL" id="PAU81231.1"/>
    </source>
</evidence>
<gene>
    <name evidence="7" type="ORF">CK501_06645</name>
</gene>
<comment type="caution">
    <text evidence="7">The sequence shown here is derived from an EMBL/GenBank/DDBJ whole genome shotgun (WGS) entry which is preliminary data.</text>
</comment>
<dbReference type="Pfam" id="PF01451">
    <property type="entry name" value="LMWPc"/>
    <property type="match status" value="1"/>
</dbReference>
<dbReference type="SMART" id="SM00226">
    <property type="entry name" value="LMWPc"/>
    <property type="match status" value="1"/>
</dbReference>
<dbReference type="InterPro" id="IPR023485">
    <property type="entry name" value="Ptyr_pPase"/>
</dbReference>
<keyword evidence="8" id="KW-1185">Reference proteome</keyword>
<evidence type="ECO:0000256" key="3">
    <source>
        <dbReference type="ARBA" id="ARBA00022801"/>
    </source>
</evidence>
<feature type="active site" description="Proton donor" evidence="5">
    <location>
        <position position="128"/>
    </location>
</feature>
<dbReference type="RefSeq" id="WP_095616958.1">
    <property type="nucleotide sequence ID" value="NZ_NSKD01000002.1"/>
</dbReference>
<dbReference type="InterPro" id="IPR050438">
    <property type="entry name" value="LMW_PTPase"/>
</dbReference>
<proteinExistence type="inferred from homology"/>
<dbReference type="InterPro" id="IPR036196">
    <property type="entry name" value="Ptyr_pPase_sf"/>
</dbReference>
<comment type="similarity">
    <text evidence="1">Belongs to the low molecular weight phosphotyrosine protein phosphatase family.</text>
</comment>
<accession>A0A2A2F6P4</accession>
<dbReference type="FunFam" id="3.40.50.2300:FF:000113">
    <property type="entry name" value="Low molecular weight protein-tyrosine-phosphatase"/>
    <property type="match status" value="1"/>
</dbReference>